<protein>
    <recommendedName>
        <fullName evidence="1">CHK kinase-like domain-containing protein</fullName>
    </recommendedName>
</protein>
<dbReference type="Pfam" id="PF07914">
    <property type="entry name" value="DUF1679"/>
    <property type="match status" value="1"/>
</dbReference>
<dbReference type="OrthoDB" id="5915577at2759"/>
<dbReference type="Proteomes" id="UP000008068">
    <property type="component" value="Unassembled WGS sequence"/>
</dbReference>
<dbReference type="EMBL" id="GL379851">
    <property type="protein sequence ID" value="EGT55445.1"/>
    <property type="molecule type" value="Genomic_DNA"/>
</dbReference>
<dbReference type="InParanoid" id="G0N966"/>
<dbReference type="STRING" id="135651.G0N966"/>
<dbReference type="FunCoup" id="G0N966">
    <property type="interactions" value="1"/>
</dbReference>
<dbReference type="SMART" id="SM00587">
    <property type="entry name" value="CHK"/>
    <property type="match status" value="1"/>
</dbReference>
<dbReference type="PANTHER" id="PTHR23020">
    <property type="entry name" value="UNCHARACTERIZED NUCLEAR HORMONE RECEPTOR-RELATED"/>
    <property type="match status" value="1"/>
</dbReference>
<dbReference type="PANTHER" id="PTHR23020:SF8">
    <property type="entry name" value="CHK KINASE-LIKE DOMAIN-CONTAINING PROTEIN"/>
    <property type="match status" value="1"/>
</dbReference>
<accession>G0N966</accession>
<evidence type="ECO:0000259" key="1">
    <source>
        <dbReference type="SMART" id="SM00587"/>
    </source>
</evidence>
<dbReference type="InterPro" id="IPR011009">
    <property type="entry name" value="Kinase-like_dom_sf"/>
</dbReference>
<gene>
    <name evidence="2" type="ORF">CAEBREN_31553</name>
</gene>
<dbReference type="SUPFAM" id="SSF56112">
    <property type="entry name" value="Protein kinase-like (PK-like)"/>
    <property type="match status" value="1"/>
</dbReference>
<dbReference type="InterPro" id="IPR052961">
    <property type="entry name" value="Oxido-Kinase-like_Enzymes"/>
</dbReference>
<dbReference type="HOGENOM" id="CLU_038410_1_0_1"/>
<dbReference type="Gene3D" id="1.10.510.10">
    <property type="entry name" value="Transferase(Phosphotransferase) domain 1"/>
    <property type="match status" value="1"/>
</dbReference>
<dbReference type="InterPro" id="IPR015897">
    <property type="entry name" value="CHK_kinase-like"/>
</dbReference>
<feature type="domain" description="CHK kinase-like" evidence="1">
    <location>
        <begin position="156"/>
        <end position="358"/>
    </location>
</feature>
<evidence type="ECO:0000313" key="3">
    <source>
        <dbReference type="Proteomes" id="UP000008068"/>
    </source>
</evidence>
<sequence length="439" mass="50983">MSEHEQGSPLFKNGDGLFNTHVQLEDVQQVIGEQMNTKARLGENTKYTVIGDGNGFMSRVVLVEPDWTIPEDHLPKKFVMKITSCMHVLNVLEQMNLPDKRESALWTIFEYEAPGLHNREVNLYEIFGKWKIDDLLLSPKVYFSKKFDAENLTKGFIGMEYVENAITRHLHINLKPYELHGVLKGLAVFQAEGLKLNKMEKLSVTGYDLENIVGKMFSECGLNAIFDQTRDINSEELTKKANRIGAYGLELVNFDLVKNLNKYIGINRDVLVHGDLWSANILWTKNGERFSVNKIIDYQVPYQNNLYLQRYFQSVQLENPAQDLVRLFTSTLSGSDRQAYWERLVEQFYEYFLDALNDENVPYTLEQLKDSYRCYFVTGSLLMLPMLGPIAKVKLAEMTDPKEIEKCRDILTEKAERILDDMEHWHLHTRNMIEKWQNA</sequence>
<evidence type="ECO:0000313" key="2">
    <source>
        <dbReference type="EMBL" id="EGT55445.1"/>
    </source>
</evidence>
<dbReference type="InterPro" id="IPR012877">
    <property type="entry name" value="Dhs-27"/>
</dbReference>
<keyword evidence="3" id="KW-1185">Reference proteome</keyword>
<organism evidence="3">
    <name type="scientific">Caenorhabditis brenneri</name>
    <name type="common">Nematode worm</name>
    <dbReference type="NCBI Taxonomy" id="135651"/>
    <lineage>
        <taxon>Eukaryota</taxon>
        <taxon>Metazoa</taxon>
        <taxon>Ecdysozoa</taxon>
        <taxon>Nematoda</taxon>
        <taxon>Chromadorea</taxon>
        <taxon>Rhabditida</taxon>
        <taxon>Rhabditina</taxon>
        <taxon>Rhabditomorpha</taxon>
        <taxon>Rhabditoidea</taxon>
        <taxon>Rhabditidae</taxon>
        <taxon>Peloderinae</taxon>
        <taxon>Caenorhabditis</taxon>
    </lineage>
</organism>
<reference evidence="3" key="1">
    <citation type="submission" date="2011-07" db="EMBL/GenBank/DDBJ databases">
        <authorList>
            <consortium name="Caenorhabditis brenneri Sequencing and Analysis Consortium"/>
            <person name="Wilson R.K."/>
        </authorList>
    </citation>
    <scope>NUCLEOTIDE SEQUENCE [LARGE SCALE GENOMIC DNA]</scope>
    <source>
        <strain evidence="3">PB2801</strain>
    </source>
</reference>
<name>G0N966_CAEBE</name>
<proteinExistence type="predicted"/>
<dbReference type="eggNOG" id="ENOG502QVFS">
    <property type="taxonomic scope" value="Eukaryota"/>
</dbReference>
<dbReference type="AlphaFoldDB" id="G0N966"/>